<keyword evidence="2" id="KW-0732">Signal</keyword>
<keyword evidence="1" id="KW-1133">Transmembrane helix</keyword>
<dbReference type="Proteomes" id="UP001431776">
    <property type="component" value="Unassembled WGS sequence"/>
</dbReference>
<comment type="caution">
    <text evidence="3">The sequence shown here is derived from an EMBL/GenBank/DDBJ whole genome shotgun (WGS) entry which is preliminary data.</text>
</comment>
<evidence type="ECO:0000256" key="1">
    <source>
        <dbReference type="SAM" id="Phobius"/>
    </source>
</evidence>
<feature type="transmembrane region" description="Helical" evidence="1">
    <location>
        <begin position="168"/>
        <end position="187"/>
    </location>
</feature>
<reference evidence="3" key="1">
    <citation type="submission" date="2023-05" db="EMBL/GenBank/DDBJ databases">
        <title>Anaerotaeda fermentans gen. nov., sp. nov., a novel anaerobic planctomycete of the new family within the order Sedimentisphaerales isolated from Taman Peninsula, Russia.</title>
        <authorList>
            <person name="Khomyakova M.A."/>
            <person name="Merkel A.Y."/>
            <person name="Slobodkin A.I."/>
        </authorList>
    </citation>
    <scope>NUCLEOTIDE SEQUENCE</scope>
    <source>
        <strain evidence="3">M17dextr</strain>
    </source>
</reference>
<name>A0AAW6U1J5_9BACT</name>
<dbReference type="AlphaFoldDB" id="A0AAW6U1J5"/>
<protein>
    <recommendedName>
        <fullName evidence="5">PEP-CTERM sorting domain-containing protein</fullName>
    </recommendedName>
</protein>
<keyword evidence="4" id="KW-1185">Reference proteome</keyword>
<dbReference type="EMBL" id="JASCXX010000012">
    <property type="protein sequence ID" value="MDI6449703.1"/>
    <property type="molecule type" value="Genomic_DNA"/>
</dbReference>
<feature type="chain" id="PRO_5043700771" description="PEP-CTERM sorting domain-containing protein" evidence="2">
    <location>
        <begin position="21"/>
        <end position="193"/>
    </location>
</feature>
<evidence type="ECO:0000256" key="2">
    <source>
        <dbReference type="SAM" id="SignalP"/>
    </source>
</evidence>
<sequence length="193" mass="20082">MKRFLLVFMVCGLTSTPLWAGPTYTPSKADLLGFDKVAGSGSLGLVTDDPVAYASDYPMQGDVGFRGVLGPDPDWIGIGTSNLDLSSYTEYGLILFNDDDDTWTVALGMQIGGTAYFSPAVDLAPGTGTSLTWDISGFSGLDDVALIGFTVANPKGAADVYHISASPIPAPGAVLLGGIGAGLVGWLRRRRSL</sequence>
<evidence type="ECO:0000313" key="3">
    <source>
        <dbReference type="EMBL" id="MDI6449703.1"/>
    </source>
</evidence>
<proteinExistence type="predicted"/>
<keyword evidence="1" id="KW-0812">Transmembrane</keyword>
<accession>A0AAW6U1J5</accession>
<dbReference type="RefSeq" id="WP_349245111.1">
    <property type="nucleotide sequence ID" value="NZ_JASCXX010000012.1"/>
</dbReference>
<evidence type="ECO:0000313" key="4">
    <source>
        <dbReference type="Proteomes" id="UP001431776"/>
    </source>
</evidence>
<organism evidence="3 4">
    <name type="scientific">Anaerobaca lacustris</name>
    <dbReference type="NCBI Taxonomy" id="3044600"/>
    <lineage>
        <taxon>Bacteria</taxon>
        <taxon>Pseudomonadati</taxon>
        <taxon>Planctomycetota</taxon>
        <taxon>Phycisphaerae</taxon>
        <taxon>Sedimentisphaerales</taxon>
        <taxon>Anaerobacaceae</taxon>
        <taxon>Anaerobaca</taxon>
    </lineage>
</organism>
<feature type="signal peptide" evidence="2">
    <location>
        <begin position="1"/>
        <end position="20"/>
    </location>
</feature>
<keyword evidence="1" id="KW-0472">Membrane</keyword>
<evidence type="ECO:0008006" key="5">
    <source>
        <dbReference type="Google" id="ProtNLM"/>
    </source>
</evidence>
<gene>
    <name evidence="3" type="ORF">QJ522_11660</name>
</gene>